<dbReference type="SUPFAM" id="SSF48726">
    <property type="entry name" value="Immunoglobulin"/>
    <property type="match status" value="1"/>
</dbReference>
<evidence type="ECO:0000313" key="6">
    <source>
        <dbReference type="Proteomes" id="UP000261580"/>
    </source>
</evidence>
<dbReference type="InterPro" id="IPR003599">
    <property type="entry name" value="Ig_sub"/>
</dbReference>
<dbReference type="InterPro" id="IPR013106">
    <property type="entry name" value="Ig_V-set"/>
</dbReference>
<dbReference type="SMART" id="SM00406">
    <property type="entry name" value="IGv"/>
    <property type="match status" value="1"/>
</dbReference>
<keyword evidence="3" id="KW-1280">Immunoglobulin</keyword>
<dbReference type="InterPro" id="IPR007110">
    <property type="entry name" value="Ig-like_dom"/>
</dbReference>
<dbReference type="GO" id="GO:0002250">
    <property type="term" value="P:adaptive immune response"/>
    <property type="evidence" value="ECO:0007669"/>
    <property type="project" value="UniProtKB-KW"/>
</dbReference>
<evidence type="ECO:0000313" key="5">
    <source>
        <dbReference type="Ensembl" id="ENSNBRP00000009781.1"/>
    </source>
</evidence>
<organism evidence="5 6">
    <name type="scientific">Neolamprologus brichardi</name>
    <name type="common">Fairy cichlid</name>
    <name type="synonym">Lamprologus brichardi</name>
    <dbReference type="NCBI Taxonomy" id="32507"/>
    <lineage>
        <taxon>Eukaryota</taxon>
        <taxon>Metazoa</taxon>
        <taxon>Chordata</taxon>
        <taxon>Craniata</taxon>
        <taxon>Vertebrata</taxon>
        <taxon>Euteleostomi</taxon>
        <taxon>Actinopterygii</taxon>
        <taxon>Neopterygii</taxon>
        <taxon>Teleostei</taxon>
        <taxon>Neoteleostei</taxon>
        <taxon>Acanthomorphata</taxon>
        <taxon>Ovalentaria</taxon>
        <taxon>Cichlomorphae</taxon>
        <taxon>Cichliformes</taxon>
        <taxon>Cichlidae</taxon>
        <taxon>African cichlids</taxon>
        <taxon>Pseudocrenilabrinae</taxon>
        <taxon>Lamprologini</taxon>
        <taxon>Neolamprologus</taxon>
    </lineage>
</organism>
<name>A0A3Q4GLC3_NEOBR</name>
<reference evidence="5" key="2">
    <citation type="submission" date="2025-09" db="UniProtKB">
        <authorList>
            <consortium name="Ensembl"/>
        </authorList>
    </citation>
    <scope>IDENTIFICATION</scope>
</reference>
<dbReference type="PROSITE" id="PS50835">
    <property type="entry name" value="IG_LIKE"/>
    <property type="match status" value="1"/>
</dbReference>
<reference evidence="5" key="1">
    <citation type="submission" date="2025-08" db="UniProtKB">
        <authorList>
            <consortium name="Ensembl"/>
        </authorList>
    </citation>
    <scope>IDENTIFICATION</scope>
</reference>
<keyword evidence="2" id="KW-1064">Adaptive immunity</keyword>
<dbReference type="OMA" id="NDAAISW"/>
<dbReference type="InterPro" id="IPR013783">
    <property type="entry name" value="Ig-like_fold"/>
</dbReference>
<evidence type="ECO:0000259" key="4">
    <source>
        <dbReference type="PROSITE" id="PS50835"/>
    </source>
</evidence>
<dbReference type="AlphaFoldDB" id="A0A3Q4GLC3"/>
<dbReference type="FunFam" id="2.60.40.10:FF:003074">
    <property type="entry name" value="Immunoglobulin heavy variable 11-1"/>
    <property type="match status" value="1"/>
</dbReference>
<dbReference type="GO" id="GO:0005576">
    <property type="term" value="C:extracellular region"/>
    <property type="evidence" value="ECO:0007669"/>
    <property type="project" value="UniProtKB-ARBA"/>
</dbReference>
<dbReference type="GO" id="GO:0019814">
    <property type="term" value="C:immunoglobulin complex"/>
    <property type="evidence" value="ECO:0007669"/>
    <property type="project" value="UniProtKB-KW"/>
</dbReference>
<sequence>SLVVCPTLLDFYKLSVCSQTLTESEPVVKRPGDSHKLTCTYAGISDSYADISWIRQAEGKGLEWVSFISAPSGSDKYYSTSVQNRFTISRDNNVDQVYLHMTSLTTEDSAIYYCARTPQCYRKPQSCTQNTADATL</sequence>
<dbReference type="Ensembl" id="ENSNBRT00000010050.1">
    <property type="protein sequence ID" value="ENSNBRP00000009781.1"/>
    <property type="gene ID" value="ENSNBRG00000007634.1"/>
</dbReference>
<accession>A0A3Q4GLC3</accession>
<keyword evidence="6" id="KW-1185">Reference proteome</keyword>
<proteinExistence type="predicted"/>
<dbReference type="Proteomes" id="UP000261580">
    <property type="component" value="Unassembled WGS sequence"/>
</dbReference>
<dbReference type="Gene3D" id="2.60.40.10">
    <property type="entry name" value="Immunoglobulins"/>
    <property type="match status" value="1"/>
</dbReference>
<dbReference type="InterPro" id="IPR050199">
    <property type="entry name" value="IgHV"/>
</dbReference>
<keyword evidence="1" id="KW-0391">Immunity</keyword>
<evidence type="ECO:0000256" key="3">
    <source>
        <dbReference type="ARBA" id="ARBA00043265"/>
    </source>
</evidence>
<dbReference type="GeneTree" id="ENSGT01140000282517"/>
<dbReference type="SMART" id="SM00409">
    <property type="entry name" value="IG"/>
    <property type="match status" value="1"/>
</dbReference>
<protein>
    <submittedName>
        <fullName evidence="5">Immunoglobulin heavy variable 10-1</fullName>
    </submittedName>
</protein>
<evidence type="ECO:0000256" key="2">
    <source>
        <dbReference type="ARBA" id="ARBA00023130"/>
    </source>
</evidence>
<evidence type="ECO:0000256" key="1">
    <source>
        <dbReference type="ARBA" id="ARBA00022859"/>
    </source>
</evidence>
<dbReference type="InterPro" id="IPR036179">
    <property type="entry name" value="Ig-like_dom_sf"/>
</dbReference>
<dbReference type="Pfam" id="PF07686">
    <property type="entry name" value="V-set"/>
    <property type="match status" value="1"/>
</dbReference>
<feature type="domain" description="Ig-like" evidence="4">
    <location>
        <begin position="6"/>
        <end position="114"/>
    </location>
</feature>
<dbReference type="Bgee" id="ENSNBRG00000007634">
    <property type="expression patterns" value="Expressed in muscle tissue"/>
</dbReference>
<dbReference type="STRING" id="32507.ENSNBRP00000009781"/>
<dbReference type="PANTHER" id="PTHR23266">
    <property type="entry name" value="IMMUNOGLOBULIN HEAVY CHAIN"/>
    <property type="match status" value="1"/>
</dbReference>